<feature type="signal peptide" evidence="1">
    <location>
        <begin position="1"/>
        <end position="19"/>
    </location>
</feature>
<sequence>MKKITLFFSFLMIAFAVSAQSVFINEIHYDNSGGDLNEGVEIAGPAGTDLTGWALELYNGSNGDLYNTVALSGVIDDEGASGYGALNFAIASIQNGGPDGIALIDAGSNVVQFLSYEGSFTADADNGGVAGAAGTTSTDIGVVESGATTSTQSLQLQGTGEEYTDFAWAADIAQSFGDINAGQTFMAPVPPTPGQFTECATDNPQAINDFTPVTSVVTLTQPGVVGAMTDQNTFDNVLVD</sequence>
<proteinExistence type="predicted"/>
<organism evidence="2 3">
    <name type="scientific">Patiriisocius hiemis</name>
    <dbReference type="NCBI Taxonomy" id="3075604"/>
    <lineage>
        <taxon>Bacteria</taxon>
        <taxon>Pseudomonadati</taxon>
        <taxon>Bacteroidota</taxon>
        <taxon>Flavobacteriia</taxon>
        <taxon>Flavobacteriales</taxon>
        <taxon>Flavobacteriaceae</taxon>
        <taxon>Patiriisocius</taxon>
    </lineage>
</organism>
<evidence type="ECO:0008006" key="4">
    <source>
        <dbReference type="Google" id="ProtNLM"/>
    </source>
</evidence>
<gene>
    <name evidence="2" type="ORF">RM538_10865</name>
</gene>
<dbReference type="PANTHER" id="PTHR42834">
    <property type="entry name" value="ENDONUCLEASE/EXONUCLEASE/PHOSPHATASE FAMILY PROTEIN (AFU_ORTHOLOGUE AFUA_3G09210)"/>
    <property type="match status" value="1"/>
</dbReference>
<dbReference type="EMBL" id="JAVRHZ010000006">
    <property type="protein sequence ID" value="MDT0556509.1"/>
    <property type="molecule type" value="Genomic_DNA"/>
</dbReference>
<dbReference type="RefSeq" id="WP_432279809.1">
    <property type="nucleotide sequence ID" value="NZ_JAVRHZ010000006.1"/>
</dbReference>
<evidence type="ECO:0000313" key="2">
    <source>
        <dbReference type="EMBL" id="MDT0556509.1"/>
    </source>
</evidence>
<feature type="chain" id="PRO_5045646533" description="LTD domain-containing protein" evidence="1">
    <location>
        <begin position="20"/>
        <end position="240"/>
    </location>
</feature>
<feature type="non-terminal residue" evidence="2">
    <location>
        <position position="240"/>
    </location>
</feature>
<name>A0ABU2YE94_9FLAO</name>
<accession>A0ABU2YE94</accession>
<comment type="caution">
    <text evidence="2">The sequence shown here is derived from an EMBL/GenBank/DDBJ whole genome shotgun (WGS) entry which is preliminary data.</text>
</comment>
<keyword evidence="1" id="KW-0732">Signal</keyword>
<evidence type="ECO:0000256" key="1">
    <source>
        <dbReference type="SAM" id="SignalP"/>
    </source>
</evidence>
<dbReference type="Proteomes" id="UP001254488">
    <property type="component" value="Unassembled WGS sequence"/>
</dbReference>
<dbReference type="PANTHER" id="PTHR42834:SF1">
    <property type="entry name" value="ENDONUCLEASE_EXONUCLEASE_PHOSPHATASE FAMILY PROTEIN (AFU_ORTHOLOGUE AFUA_3G09210)"/>
    <property type="match status" value="1"/>
</dbReference>
<protein>
    <recommendedName>
        <fullName evidence="4">LTD domain-containing protein</fullName>
    </recommendedName>
</protein>
<keyword evidence="3" id="KW-1185">Reference proteome</keyword>
<evidence type="ECO:0000313" key="3">
    <source>
        <dbReference type="Proteomes" id="UP001254488"/>
    </source>
</evidence>
<reference evidence="2 3" key="1">
    <citation type="submission" date="2023-09" db="EMBL/GenBank/DDBJ databases">
        <authorList>
            <person name="Rey-Velasco X."/>
        </authorList>
    </citation>
    <scope>NUCLEOTIDE SEQUENCE [LARGE SCALE GENOMIC DNA]</scope>
    <source>
        <strain evidence="2 3">W242</strain>
    </source>
</reference>